<dbReference type="OrthoDB" id="115252at2"/>
<dbReference type="InterPro" id="IPR011009">
    <property type="entry name" value="Kinase-like_dom_sf"/>
</dbReference>
<proteinExistence type="predicted"/>
<evidence type="ECO:0000313" key="2">
    <source>
        <dbReference type="EMBL" id="PRX49259.1"/>
    </source>
</evidence>
<gene>
    <name evidence="2" type="ORF">B0I33_103293</name>
</gene>
<dbReference type="Gene3D" id="3.90.1200.10">
    <property type="match status" value="1"/>
</dbReference>
<evidence type="ECO:0000313" key="3">
    <source>
        <dbReference type="Proteomes" id="UP000238362"/>
    </source>
</evidence>
<dbReference type="EMBL" id="PVNH01000003">
    <property type="protein sequence ID" value="PRX49259.1"/>
    <property type="molecule type" value="Genomic_DNA"/>
</dbReference>
<organism evidence="2 3">
    <name type="scientific">Prauserella shujinwangii</name>
    <dbReference type="NCBI Taxonomy" id="1453103"/>
    <lineage>
        <taxon>Bacteria</taxon>
        <taxon>Bacillati</taxon>
        <taxon>Actinomycetota</taxon>
        <taxon>Actinomycetes</taxon>
        <taxon>Pseudonocardiales</taxon>
        <taxon>Pseudonocardiaceae</taxon>
        <taxon>Prauserella</taxon>
    </lineage>
</organism>
<keyword evidence="2" id="KW-0808">Transferase</keyword>
<sequence>MDPRRLEGSYPGPFRTLRTGWEDHTVTDSFVTAALSAAVATGRAHGLPTDAPSVLATGSNVLVGLGPVVARVPATTRLLRADPAAWLDREVRLARHLADRGAPVVPPSTDPPPGPHLVSGLPVTFWRYVRHDPGRLPSPATVGRSLAELHEALRDYPGALPAEGPVAELRRMLDLLADDLGETVAVLRAQLTALAETVAGAGERRPLHGDAHPANLLATEAGWRWIDLEDTWRGPVAWDLAVLWGTARLDGAAALAAYPGAPDPAELAPYVRLRRLFGICWRFVVARRFPGEAAGARSALSGYLAAGRDPGP</sequence>
<evidence type="ECO:0000259" key="1">
    <source>
        <dbReference type="Pfam" id="PF01636"/>
    </source>
</evidence>
<dbReference type="AlphaFoldDB" id="A0A2T0LYS5"/>
<dbReference type="Pfam" id="PF01636">
    <property type="entry name" value="APH"/>
    <property type="match status" value="1"/>
</dbReference>
<protein>
    <submittedName>
        <fullName evidence="2">Phosphotransferase family enzyme</fullName>
    </submittedName>
</protein>
<reference evidence="2 3" key="1">
    <citation type="submission" date="2018-03" db="EMBL/GenBank/DDBJ databases">
        <title>Genomic Encyclopedia of Type Strains, Phase III (KMG-III): the genomes of soil and plant-associated and newly described type strains.</title>
        <authorList>
            <person name="Whitman W."/>
        </authorList>
    </citation>
    <scope>NUCLEOTIDE SEQUENCE [LARGE SCALE GENOMIC DNA]</scope>
    <source>
        <strain evidence="2 3">CGMCC 4.7125</strain>
    </source>
</reference>
<dbReference type="SUPFAM" id="SSF56112">
    <property type="entry name" value="Protein kinase-like (PK-like)"/>
    <property type="match status" value="1"/>
</dbReference>
<dbReference type="Proteomes" id="UP000238362">
    <property type="component" value="Unassembled WGS sequence"/>
</dbReference>
<accession>A0A2T0LYS5</accession>
<dbReference type="GO" id="GO:0016740">
    <property type="term" value="F:transferase activity"/>
    <property type="evidence" value="ECO:0007669"/>
    <property type="project" value="UniProtKB-KW"/>
</dbReference>
<feature type="domain" description="Aminoglycoside phosphotransferase" evidence="1">
    <location>
        <begin position="67"/>
        <end position="269"/>
    </location>
</feature>
<name>A0A2T0LYS5_9PSEU</name>
<keyword evidence="3" id="KW-1185">Reference proteome</keyword>
<dbReference type="InterPro" id="IPR002575">
    <property type="entry name" value="Aminoglycoside_PTrfase"/>
</dbReference>
<comment type="caution">
    <text evidence="2">The sequence shown here is derived from an EMBL/GenBank/DDBJ whole genome shotgun (WGS) entry which is preliminary data.</text>
</comment>